<proteinExistence type="predicted"/>
<protein>
    <recommendedName>
        <fullName evidence="3">Flp pilus assembly protein, pilin Flp</fullName>
    </recommendedName>
</protein>
<keyword evidence="1" id="KW-0812">Transmembrane</keyword>
<reference evidence="2" key="1">
    <citation type="submission" date="2018-06" db="EMBL/GenBank/DDBJ databases">
        <authorList>
            <person name="Zhirakovskaya E."/>
        </authorList>
    </citation>
    <scope>NUCLEOTIDE SEQUENCE</scope>
</reference>
<evidence type="ECO:0000313" key="2">
    <source>
        <dbReference type="EMBL" id="VAW08292.1"/>
    </source>
</evidence>
<dbReference type="AlphaFoldDB" id="A0A3B0T1J0"/>
<sequence length="61" mass="6639">MIGLIARWQAFTGTNERGASLVEYALLMAFIAVIAVAAVTFVGEQSLSNIEPLTEQSVWRP</sequence>
<feature type="transmembrane region" description="Helical" evidence="1">
    <location>
        <begin position="21"/>
        <end position="43"/>
    </location>
</feature>
<gene>
    <name evidence="2" type="ORF">MNBD_ACTINO02-1891</name>
</gene>
<evidence type="ECO:0008006" key="3">
    <source>
        <dbReference type="Google" id="ProtNLM"/>
    </source>
</evidence>
<dbReference type="EMBL" id="UOEK01000455">
    <property type="protein sequence ID" value="VAW08292.1"/>
    <property type="molecule type" value="Genomic_DNA"/>
</dbReference>
<accession>A0A3B0T1J0</accession>
<keyword evidence="1" id="KW-1133">Transmembrane helix</keyword>
<evidence type="ECO:0000256" key="1">
    <source>
        <dbReference type="SAM" id="Phobius"/>
    </source>
</evidence>
<keyword evidence="1" id="KW-0472">Membrane</keyword>
<name>A0A3B0T1J0_9ZZZZ</name>
<organism evidence="2">
    <name type="scientific">hydrothermal vent metagenome</name>
    <dbReference type="NCBI Taxonomy" id="652676"/>
    <lineage>
        <taxon>unclassified sequences</taxon>
        <taxon>metagenomes</taxon>
        <taxon>ecological metagenomes</taxon>
    </lineage>
</organism>